<reference evidence="3" key="1">
    <citation type="submission" date="2023-07" db="EMBL/GenBank/DDBJ databases">
        <title>Whole genome shotgun sequence of Streptomyces cacaoi subsp. asoensis NBRC 13813.</title>
        <authorList>
            <person name="Komaki H."/>
            <person name="Tamura T."/>
        </authorList>
    </citation>
    <scope>NUCLEOTIDE SEQUENCE [LARGE SCALE GENOMIC DNA]</scope>
    <source>
        <strain evidence="3">NBRC 13813</strain>
    </source>
</reference>
<proteinExistence type="predicted"/>
<evidence type="ECO:0000313" key="2">
    <source>
        <dbReference type="EMBL" id="GHI64677.1"/>
    </source>
</evidence>
<feature type="compositionally biased region" description="Pro residues" evidence="1">
    <location>
        <begin position="12"/>
        <end position="22"/>
    </location>
</feature>
<feature type="compositionally biased region" description="Basic and acidic residues" evidence="1">
    <location>
        <begin position="153"/>
        <end position="163"/>
    </location>
</feature>
<dbReference type="Proteomes" id="UP000649259">
    <property type="component" value="Unassembled WGS sequence"/>
</dbReference>
<name>A0ABQ3S975_9ACTN</name>
<protein>
    <submittedName>
        <fullName evidence="2">Uncharacterized protein</fullName>
    </submittedName>
</protein>
<keyword evidence="3" id="KW-1185">Reference proteome</keyword>
<feature type="compositionally biased region" description="Low complexity" evidence="1">
    <location>
        <begin position="23"/>
        <end position="44"/>
    </location>
</feature>
<gene>
    <name evidence="2" type="ORF">Saso_63270</name>
</gene>
<feature type="region of interest" description="Disordered" evidence="1">
    <location>
        <begin position="77"/>
        <end position="163"/>
    </location>
</feature>
<evidence type="ECO:0000313" key="3">
    <source>
        <dbReference type="Proteomes" id="UP000649259"/>
    </source>
</evidence>
<evidence type="ECO:0000256" key="1">
    <source>
        <dbReference type="SAM" id="MobiDB-lite"/>
    </source>
</evidence>
<feature type="region of interest" description="Disordered" evidence="1">
    <location>
        <begin position="1"/>
        <end position="44"/>
    </location>
</feature>
<sequence length="163" mass="16170">MTPPTGDLRPAPHAPGQPPRPSGAPAAGHGAARPVRRAGAPAAGCGARALWRDVGGRAVGGAPVAGVTVDRAAGVRRASGAWEKPSGVPRGAVAPPCPPEAAVHRDGAPAHGLAPRRSAIADGPRTCPTGADRSTAGERRGDGDAQVIPRGPAHRDRGARPAR</sequence>
<organism evidence="2 3">
    <name type="scientific">Streptomyces asoensis</name>
    <dbReference type="NCBI Taxonomy" id="249586"/>
    <lineage>
        <taxon>Bacteria</taxon>
        <taxon>Bacillati</taxon>
        <taxon>Actinomycetota</taxon>
        <taxon>Actinomycetes</taxon>
        <taxon>Kitasatosporales</taxon>
        <taxon>Streptomycetaceae</taxon>
        <taxon>Streptomyces</taxon>
    </lineage>
</organism>
<dbReference type="EMBL" id="BNEB01000005">
    <property type="protein sequence ID" value="GHI64677.1"/>
    <property type="molecule type" value="Genomic_DNA"/>
</dbReference>
<comment type="caution">
    <text evidence="2">The sequence shown here is derived from an EMBL/GenBank/DDBJ whole genome shotgun (WGS) entry which is preliminary data.</text>
</comment>
<accession>A0ABQ3S975</accession>